<protein>
    <submittedName>
        <fullName evidence="5">Beta-glucosidase 24</fullName>
    </submittedName>
</protein>
<dbReference type="GO" id="GO:0005975">
    <property type="term" value="P:carbohydrate metabolic process"/>
    <property type="evidence" value="ECO:0007669"/>
    <property type="project" value="InterPro"/>
</dbReference>
<dbReference type="InterPro" id="IPR033132">
    <property type="entry name" value="GH_1_N_CS"/>
</dbReference>
<evidence type="ECO:0000256" key="4">
    <source>
        <dbReference type="RuleBase" id="RU003690"/>
    </source>
</evidence>
<evidence type="ECO:0000313" key="5">
    <source>
        <dbReference type="EMBL" id="KAL0330496.1"/>
    </source>
</evidence>
<organism evidence="5">
    <name type="scientific">Sesamum radiatum</name>
    <name type="common">Black benniseed</name>
    <dbReference type="NCBI Taxonomy" id="300843"/>
    <lineage>
        <taxon>Eukaryota</taxon>
        <taxon>Viridiplantae</taxon>
        <taxon>Streptophyta</taxon>
        <taxon>Embryophyta</taxon>
        <taxon>Tracheophyta</taxon>
        <taxon>Spermatophyta</taxon>
        <taxon>Magnoliopsida</taxon>
        <taxon>eudicotyledons</taxon>
        <taxon>Gunneridae</taxon>
        <taxon>Pentapetalae</taxon>
        <taxon>asterids</taxon>
        <taxon>lamiids</taxon>
        <taxon>Lamiales</taxon>
        <taxon>Pedaliaceae</taxon>
        <taxon>Sesamum</taxon>
    </lineage>
</organism>
<dbReference type="Pfam" id="PF00232">
    <property type="entry name" value="Glyco_hydro_1"/>
    <property type="match status" value="2"/>
</dbReference>
<comment type="similarity">
    <text evidence="1 4">Belongs to the glycosyl hydrolase 1 family.</text>
</comment>
<dbReference type="Gene3D" id="3.20.20.80">
    <property type="entry name" value="Glycosidases"/>
    <property type="match status" value="2"/>
</dbReference>
<evidence type="ECO:0000256" key="1">
    <source>
        <dbReference type="ARBA" id="ARBA00010838"/>
    </source>
</evidence>
<reference evidence="5" key="2">
    <citation type="journal article" date="2024" name="Plant">
        <title>Genomic evolution and insights into agronomic trait innovations of Sesamum species.</title>
        <authorList>
            <person name="Miao H."/>
            <person name="Wang L."/>
            <person name="Qu L."/>
            <person name="Liu H."/>
            <person name="Sun Y."/>
            <person name="Le M."/>
            <person name="Wang Q."/>
            <person name="Wei S."/>
            <person name="Zheng Y."/>
            <person name="Lin W."/>
            <person name="Duan Y."/>
            <person name="Cao H."/>
            <person name="Xiong S."/>
            <person name="Wang X."/>
            <person name="Wei L."/>
            <person name="Li C."/>
            <person name="Ma Q."/>
            <person name="Ju M."/>
            <person name="Zhao R."/>
            <person name="Li G."/>
            <person name="Mu C."/>
            <person name="Tian Q."/>
            <person name="Mei H."/>
            <person name="Zhang T."/>
            <person name="Gao T."/>
            <person name="Zhang H."/>
        </authorList>
    </citation>
    <scope>NUCLEOTIDE SEQUENCE</scope>
    <source>
        <strain evidence="5">G02</strain>
    </source>
</reference>
<keyword evidence="2" id="KW-0378">Hydrolase</keyword>
<dbReference type="PANTHER" id="PTHR10353">
    <property type="entry name" value="GLYCOSYL HYDROLASE"/>
    <property type="match status" value="1"/>
</dbReference>
<keyword evidence="3" id="KW-0326">Glycosidase</keyword>
<dbReference type="PROSITE" id="PS00653">
    <property type="entry name" value="GLYCOSYL_HYDROL_F1_2"/>
    <property type="match status" value="1"/>
</dbReference>
<comment type="caution">
    <text evidence="5">The sequence shown here is derived from an EMBL/GenBank/DDBJ whole genome shotgun (WGS) entry which is preliminary data.</text>
</comment>
<dbReference type="PRINTS" id="PR00131">
    <property type="entry name" value="GLHYDRLASE1"/>
</dbReference>
<gene>
    <name evidence="5" type="ORF">Sradi_5036300</name>
</gene>
<evidence type="ECO:0000256" key="3">
    <source>
        <dbReference type="ARBA" id="ARBA00023295"/>
    </source>
</evidence>
<accession>A0AAW2MH79</accession>
<dbReference type="AlphaFoldDB" id="A0AAW2MH79"/>
<reference evidence="5" key="1">
    <citation type="submission" date="2020-06" db="EMBL/GenBank/DDBJ databases">
        <authorList>
            <person name="Li T."/>
            <person name="Hu X."/>
            <person name="Zhang T."/>
            <person name="Song X."/>
            <person name="Zhang H."/>
            <person name="Dai N."/>
            <person name="Sheng W."/>
            <person name="Hou X."/>
            <person name="Wei L."/>
        </authorList>
    </citation>
    <scope>NUCLEOTIDE SEQUENCE</scope>
    <source>
        <strain evidence="5">G02</strain>
        <tissue evidence="5">Leaf</tissue>
    </source>
</reference>
<dbReference type="EMBL" id="JACGWJ010000022">
    <property type="protein sequence ID" value="KAL0330496.1"/>
    <property type="molecule type" value="Genomic_DNA"/>
</dbReference>
<dbReference type="InterPro" id="IPR001360">
    <property type="entry name" value="Glyco_hydro_1"/>
</dbReference>
<sequence>MDNGSKGLVAAFVDKIHELMHPVSPDGDLKITRNDFPPNFVFGTGTSAYQIEGAAAQGGKGPSIWDTFTLNTPGRIVDGSNGNIATDMYTRFKEDIKMMKKMGFDAYRFSISWPRILPGGRCCAGVNQEGIDFYNNVIDTLIQHARRGWQPIGKMAGSSWLFIVPWGIYKLLKHTKEIQELATNIHNRERDKYWQMITLIIGVDERSNHKHTAQQACDDTMRVNYYQQHLAYVRKAIEEHVDVRGFFAWSWCDNFEWTEGYSVRFGIMYVDFKNDLRRYPKKSALWFSKFLKGKKKLIVNAKKRQTQILVKIWTPTIIS</sequence>
<dbReference type="SUPFAM" id="SSF51445">
    <property type="entry name" value="(Trans)glycosidases"/>
    <property type="match status" value="2"/>
</dbReference>
<dbReference type="InterPro" id="IPR017853">
    <property type="entry name" value="GH"/>
</dbReference>
<dbReference type="PANTHER" id="PTHR10353:SF137">
    <property type="entry name" value="MYROSINASE 3-RELATED"/>
    <property type="match status" value="1"/>
</dbReference>
<dbReference type="GO" id="GO:0008422">
    <property type="term" value="F:beta-glucosidase activity"/>
    <property type="evidence" value="ECO:0007669"/>
    <property type="project" value="UniProtKB-ARBA"/>
</dbReference>
<evidence type="ECO:0000256" key="2">
    <source>
        <dbReference type="ARBA" id="ARBA00022801"/>
    </source>
</evidence>
<name>A0AAW2MH79_SESRA</name>
<proteinExistence type="inferred from homology"/>